<sequence length="147" mass="17338">MVIKKFYRNYMSNNLFKDVDVATYRRIKQQHGDNYIRAYQEVLAEINGLTNTSLYSKLKHFEDLVETNYLVAVMDSKFNCIHVGYTKSPFAYWINLLKNKSYGAIKDIIILENNLDDRIALRKAREEKQRLSHLTRKIKISVALELD</sequence>
<organism evidence="1 2">
    <name type="scientific">Pontibacter qinzhouensis</name>
    <dbReference type="NCBI Taxonomy" id="2603253"/>
    <lineage>
        <taxon>Bacteria</taxon>
        <taxon>Pseudomonadati</taxon>
        <taxon>Bacteroidota</taxon>
        <taxon>Cytophagia</taxon>
        <taxon>Cytophagales</taxon>
        <taxon>Hymenobacteraceae</taxon>
        <taxon>Pontibacter</taxon>
    </lineage>
</organism>
<reference evidence="1 2" key="1">
    <citation type="submission" date="2019-08" db="EMBL/GenBank/DDBJ databases">
        <authorList>
            <person name="Shi S."/>
        </authorList>
    </citation>
    <scope>NUCLEOTIDE SEQUENCE [LARGE SCALE GENOMIC DNA]</scope>
    <source>
        <strain evidence="1 2">GY10130</strain>
    </source>
</reference>
<accession>A0A5C8J4H1</accession>
<name>A0A5C8J4H1_9BACT</name>
<evidence type="ECO:0000313" key="2">
    <source>
        <dbReference type="Proteomes" id="UP000321926"/>
    </source>
</evidence>
<evidence type="ECO:0000313" key="1">
    <source>
        <dbReference type="EMBL" id="TXK30859.1"/>
    </source>
</evidence>
<comment type="caution">
    <text evidence="1">The sequence shown here is derived from an EMBL/GenBank/DDBJ whole genome shotgun (WGS) entry which is preliminary data.</text>
</comment>
<dbReference type="OrthoDB" id="9914145at2"/>
<dbReference type="RefSeq" id="WP_147923582.1">
    <property type="nucleotide sequence ID" value="NZ_VRTY01000104.1"/>
</dbReference>
<keyword evidence="2" id="KW-1185">Reference proteome</keyword>
<dbReference type="Proteomes" id="UP000321926">
    <property type="component" value="Unassembled WGS sequence"/>
</dbReference>
<proteinExistence type="predicted"/>
<gene>
    <name evidence="1" type="ORF">FVR03_20170</name>
</gene>
<dbReference type="AlphaFoldDB" id="A0A5C8J4H1"/>
<dbReference type="EMBL" id="VRTY01000104">
    <property type="protein sequence ID" value="TXK30859.1"/>
    <property type="molecule type" value="Genomic_DNA"/>
</dbReference>
<protein>
    <submittedName>
        <fullName evidence="1">Uncharacterized protein</fullName>
    </submittedName>
</protein>